<feature type="compositionally biased region" description="Polar residues" evidence="1">
    <location>
        <begin position="1"/>
        <end position="18"/>
    </location>
</feature>
<dbReference type="Proteomes" id="UP001054945">
    <property type="component" value="Unassembled WGS sequence"/>
</dbReference>
<proteinExistence type="predicted"/>
<reference evidence="2 3" key="1">
    <citation type="submission" date="2021-06" db="EMBL/GenBank/DDBJ databases">
        <title>Caerostris extrusa draft genome.</title>
        <authorList>
            <person name="Kono N."/>
            <person name="Arakawa K."/>
        </authorList>
    </citation>
    <scope>NUCLEOTIDE SEQUENCE [LARGE SCALE GENOMIC DNA]</scope>
</reference>
<evidence type="ECO:0000256" key="1">
    <source>
        <dbReference type="SAM" id="MobiDB-lite"/>
    </source>
</evidence>
<sequence length="88" mass="10157">MRKLNNFRSTSKNKCSQEINEDHANDALNSISKISLKRRTILSLTACKYSPTLYSTLVHQDYKKNQRWHQTKEKSKVASAVSQLLPHP</sequence>
<name>A0AAV4XUA2_CAEEX</name>
<feature type="region of interest" description="Disordered" evidence="1">
    <location>
        <begin position="1"/>
        <end position="22"/>
    </location>
</feature>
<comment type="caution">
    <text evidence="2">The sequence shown here is derived from an EMBL/GenBank/DDBJ whole genome shotgun (WGS) entry which is preliminary data.</text>
</comment>
<organism evidence="2 3">
    <name type="scientific">Caerostris extrusa</name>
    <name type="common">Bark spider</name>
    <name type="synonym">Caerostris bankana</name>
    <dbReference type="NCBI Taxonomy" id="172846"/>
    <lineage>
        <taxon>Eukaryota</taxon>
        <taxon>Metazoa</taxon>
        <taxon>Ecdysozoa</taxon>
        <taxon>Arthropoda</taxon>
        <taxon>Chelicerata</taxon>
        <taxon>Arachnida</taxon>
        <taxon>Araneae</taxon>
        <taxon>Araneomorphae</taxon>
        <taxon>Entelegynae</taxon>
        <taxon>Araneoidea</taxon>
        <taxon>Araneidae</taxon>
        <taxon>Caerostris</taxon>
    </lineage>
</organism>
<accession>A0AAV4XUA2</accession>
<evidence type="ECO:0000313" key="2">
    <source>
        <dbReference type="EMBL" id="GIY97745.1"/>
    </source>
</evidence>
<evidence type="ECO:0000313" key="3">
    <source>
        <dbReference type="Proteomes" id="UP001054945"/>
    </source>
</evidence>
<feature type="region of interest" description="Disordered" evidence="1">
    <location>
        <begin position="68"/>
        <end position="88"/>
    </location>
</feature>
<protein>
    <submittedName>
        <fullName evidence="2">Uncharacterized protein</fullName>
    </submittedName>
</protein>
<keyword evidence="3" id="KW-1185">Reference proteome</keyword>
<dbReference type="EMBL" id="BPLR01018209">
    <property type="protein sequence ID" value="GIY97745.1"/>
    <property type="molecule type" value="Genomic_DNA"/>
</dbReference>
<dbReference type="AlphaFoldDB" id="A0AAV4XUA2"/>
<gene>
    <name evidence="2" type="ORF">CEXT_66501</name>
</gene>